<evidence type="ECO:0000313" key="4">
    <source>
        <dbReference type="Proteomes" id="UP001433268"/>
    </source>
</evidence>
<protein>
    <submittedName>
        <fullName evidence="3">Uncharacterized protein</fullName>
    </submittedName>
</protein>
<dbReference type="GeneID" id="92047584"/>
<dbReference type="RefSeq" id="XP_066666486.1">
    <property type="nucleotide sequence ID" value="XM_066814524.1"/>
</dbReference>
<comment type="caution">
    <text evidence="3">The sequence shown here is derived from an EMBL/GenBank/DDBJ whole genome shotgun (WGS) entry which is preliminary data.</text>
</comment>
<dbReference type="EMBL" id="JAQQWN010000007">
    <property type="protein sequence ID" value="KAK8075546.1"/>
    <property type="molecule type" value="Genomic_DNA"/>
</dbReference>
<gene>
    <name evidence="3" type="ORF">PG997_010209</name>
</gene>
<dbReference type="Proteomes" id="UP001433268">
    <property type="component" value="Unassembled WGS sequence"/>
</dbReference>
<accession>A0ABR1VYY0</accession>
<name>A0ABR1VYY0_9PEZI</name>
<keyword evidence="2" id="KW-0812">Transmembrane</keyword>
<organism evidence="3 4">
    <name type="scientific">Apiospora hydei</name>
    <dbReference type="NCBI Taxonomy" id="1337664"/>
    <lineage>
        <taxon>Eukaryota</taxon>
        <taxon>Fungi</taxon>
        <taxon>Dikarya</taxon>
        <taxon>Ascomycota</taxon>
        <taxon>Pezizomycotina</taxon>
        <taxon>Sordariomycetes</taxon>
        <taxon>Xylariomycetidae</taxon>
        <taxon>Amphisphaeriales</taxon>
        <taxon>Apiosporaceae</taxon>
        <taxon>Apiospora</taxon>
    </lineage>
</organism>
<keyword evidence="2" id="KW-1133">Transmembrane helix</keyword>
<evidence type="ECO:0000256" key="1">
    <source>
        <dbReference type="SAM" id="MobiDB-lite"/>
    </source>
</evidence>
<sequence>MAIDRVPYVLEDAVFVTGGGPICVTVIYVHDGRRINTRQRDSDPIPWHDDRRSGMPHGDGGS</sequence>
<feature type="region of interest" description="Disordered" evidence="1">
    <location>
        <begin position="35"/>
        <end position="62"/>
    </location>
</feature>
<keyword evidence="4" id="KW-1185">Reference proteome</keyword>
<proteinExistence type="predicted"/>
<evidence type="ECO:0000313" key="3">
    <source>
        <dbReference type="EMBL" id="KAK8075546.1"/>
    </source>
</evidence>
<keyword evidence="2" id="KW-0472">Membrane</keyword>
<reference evidence="3 4" key="1">
    <citation type="submission" date="2023-01" db="EMBL/GenBank/DDBJ databases">
        <title>Analysis of 21 Apiospora genomes using comparative genomics revels a genus with tremendous synthesis potential of carbohydrate active enzymes and secondary metabolites.</title>
        <authorList>
            <person name="Sorensen T."/>
        </authorList>
    </citation>
    <scope>NUCLEOTIDE SEQUENCE [LARGE SCALE GENOMIC DNA]</scope>
    <source>
        <strain evidence="3 4">CBS 114990</strain>
    </source>
</reference>
<feature type="transmembrane region" description="Helical" evidence="2">
    <location>
        <begin position="13"/>
        <end position="30"/>
    </location>
</feature>
<evidence type="ECO:0000256" key="2">
    <source>
        <dbReference type="SAM" id="Phobius"/>
    </source>
</evidence>
<feature type="compositionally biased region" description="Basic and acidic residues" evidence="1">
    <location>
        <begin position="35"/>
        <end position="53"/>
    </location>
</feature>